<organism evidence="1 2">
    <name type="scientific">Halosquirtibacter laminarini</name>
    <dbReference type="NCBI Taxonomy" id="3374600"/>
    <lineage>
        <taxon>Bacteria</taxon>
        <taxon>Pseudomonadati</taxon>
        <taxon>Bacteroidota</taxon>
        <taxon>Bacteroidia</taxon>
        <taxon>Marinilabiliales</taxon>
        <taxon>Prolixibacteraceae</taxon>
        <taxon>Halosquirtibacter</taxon>
    </lineage>
</organism>
<evidence type="ECO:0000313" key="2">
    <source>
        <dbReference type="Proteomes" id="UP000826212"/>
    </source>
</evidence>
<protein>
    <submittedName>
        <fullName evidence="1">Uncharacterized protein</fullName>
    </submittedName>
</protein>
<evidence type="ECO:0000313" key="1">
    <source>
        <dbReference type="EMBL" id="QZE12938.1"/>
    </source>
</evidence>
<keyword evidence="2" id="KW-1185">Reference proteome</keyword>
<dbReference type="Proteomes" id="UP000826212">
    <property type="component" value="Chromosome"/>
</dbReference>
<reference evidence="1" key="1">
    <citation type="submission" date="2021-08" db="EMBL/GenBank/DDBJ databases">
        <title>Novel anaerobic bacterium isolated from sea squirt in East Sea, Republic of Korea.</title>
        <authorList>
            <person name="Nguyen T.H."/>
            <person name="Li Z."/>
            <person name="Lee Y.-J."/>
            <person name="Ko J."/>
            <person name="Kim S.-G."/>
        </authorList>
    </citation>
    <scope>NUCLEOTIDE SEQUENCE</scope>
    <source>
        <strain evidence="1">KCTC 25031</strain>
    </source>
</reference>
<name>A0AC61NBV0_9BACT</name>
<dbReference type="EMBL" id="CP081303">
    <property type="protein sequence ID" value="QZE12938.1"/>
    <property type="molecule type" value="Genomic_DNA"/>
</dbReference>
<sequence>MKRITIFSIFFLCVLVGIGQEMKHVFDIKTGLGNTSVENEQFTGLKHSGQQLQYQLQYGFGREQGLKHQVSFRMLNGEISYLFDDPTATLPESVLKANLYELEYRLMKNIQRGKTTSLFVGAALYLGVREHISQYHSDALFFPNESDLTPYNSYAAVVAVNQDIGERLRFHAVAKYALFSMVFDKSYQIYSRPSEEESVVQFYGPSYVDFRFSMGGCWDLMNWLAFTVDYDWRYINYDTAKIHTYREWNQIFSLGLQLQL</sequence>
<accession>A0AC61NBV0</accession>
<proteinExistence type="predicted"/>
<gene>
    <name evidence="1" type="ORF">K4L44_10090</name>
</gene>